<sequence length="110" mass="12154">MVRYELFDGTKTYMFPNGALATPETIRSQFPAVDTFPHLLELNGNVVQAVMEFGAVKGIYQIDESLSDEEAIAEITYKANNPPPPEPTADERIAAALEYQNIMSMPDEGV</sequence>
<name>F3ZZY0_MAHA5</name>
<dbReference type="KEGG" id="mas:Mahau_0595"/>
<protein>
    <submittedName>
        <fullName evidence="1">RNA binding protein Jsn1, putative</fullName>
    </submittedName>
</protein>
<evidence type="ECO:0000313" key="1">
    <source>
        <dbReference type="EMBL" id="AEE95798.1"/>
    </source>
</evidence>
<dbReference type="HOGENOM" id="CLU_2167925_0_0_9"/>
<reference evidence="1 2" key="2">
    <citation type="journal article" date="2011" name="Stand. Genomic Sci.">
        <title>Complete genome sequence of Mahella australiensis type strain (50-1 BON).</title>
        <authorList>
            <person name="Sikorski J."/>
            <person name="Teshima H."/>
            <person name="Nolan M."/>
            <person name="Lucas S."/>
            <person name="Hammon N."/>
            <person name="Deshpande S."/>
            <person name="Cheng J.F."/>
            <person name="Pitluck S."/>
            <person name="Liolios K."/>
            <person name="Pagani I."/>
            <person name="Ivanova N."/>
            <person name="Huntemann M."/>
            <person name="Mavromatis K."/>
            <person name="Ovchinikova G."/>
            <person name="Pati A."/>
            <person name="Tapia R."/>
            <person name="Han C."/>
            <person name="Goodwin L."/>
            <person name="Chen A."/>
            <person name="Palaniappan K."/>
            <person name="Land M."/>
            <person name="Hauser L."/>
            <person name="Ngatchou-Djao O.D."/>
            <person name="Rohde M."/>
            <person name="Pukall R."/>
            <person name="Spring S."/>
            <person name="Abt B."/>
            <person name="Goker M."/>
            <person name="Detter J.C."/>
            <person name="Woyke T."/>
            <person name="Bristow J."/>
            <person name="Markowitz V."/>
            <person name="Hugenholtz P."/>
            <person name="Eisen J.A."/>
            <person name="Kyrpides N.C."/>
            <person name="Klenk H.P."/>
            <person name="Lapidus A."/>
        </authorList>
    </citation>
    <scope>NUCLEOTIDE SEQUENCE [LARGE SCALE GENOMIC DNA]</scope>
    <source>
        <strain evidence="2">DSM 15567 / CIP 107919 / 50-1 BON</strain>
    </source>
</reference>
<reference evidence="2" key="1">
    <citation type="submission" date="2010-11" db="EMBL/GenBank/DDBJ databases">
        <title>The complete genome of Mahella australiensis DSM 15567.</title>
        <authorList>
            <consortium name="US DOE Joint Genome Institute (JGI-PGF)"/>
            <person name="Lucas S."/>
            <person name="Copeland A."/>
            <person name="Lapidus A."/>
            <person name="Bruce D."/>
            <person name="Goodwin L."/>
            <person name="Pitluck S."/>
            <person name="Kyrpides N."/>
            <person name="Mavromatis K."/>
            <person name="Pagani I."/>
            <person name="Ivanova N."/>
            <person name="Teshima H."/>
            <person name="Brettin T."/>
            <person name="Detter J.C."/>
            <person name="Han C."/>
            <person name="Tapia R."/>
            <person name="Land M."/>
            <person name="Hauser L."/>
            <person name="Markowitz V."/>
            <person name="Cheng J.-F."/>
            <person name="Hugenholtz P."/>
            <person name="Woyke T."/>
            <person name="Wu D."/>
            <person name="Spring S."/>
            <person name="Pukall R."/>
            <person name="Steenblock K."/>
            <person name="Schneider S."/>
            <person name="Klenk H.-P."/>
            <person name="Eisen J.A."/>
        </authorList>
    </citation>
    <scope>NUCLEOTIDE SEQUENCE [LARGE SCALE GENOMIC DNA]</scope>
    <source>
        <strain evidence="2">DSM 15567 / CIP 107919 / 50-1 BON</strain>
    </source>
</reference>
<evidence type="ECO:0000313" key="2">
    <source>
        <dbReference type="Proteomes" id="UP000008457"/>
    </source>
</evidence>
<dbReference type="RefSeq" id="WP_013780231.1">
    <property type="nucleotide sequence ID" value="NC_015520.1"/>
</dbReference>
<gene>
    <name evidence="1" type="ordered locus">Mahau_0595</name>
</gene>
<keyword evidence="2" id="KW-1185">Reference proteome</keyword>
<dbReference type="AlphaFoldDB" id="F3ZZY0"/>
<dbReference type="OrthoDB" id="2084564at2"/>
<proteinExistence type="predicted"/>
<dbReference type="STRING" id="697281.Mahau_0595"/>
<organism evidence="1 2">
    <name type="scientific">Mahella australiensis (strain DSM 15567 / CIP 107919 / 50-1 BON)</name>
    <dbReference type="NCBI Taxonomy" id="697281"/>
    <lineage>
        <taxon>Bacteria</taxon>
        <taxon>Bacillati</taxon>
        <taxon>Bacillota</taxon>
        <taxon>Clostridia</taxon>
        <taxon>Thermoanaerobacterales</taxon>
        <taxon>Thermoanaerobacterales Family IV. Incertae Sedis</taxon>
        <taxon>Mahella</taxon>
    </lineage>
</organism>
<dbReference type="EMBL" id="CP002360">
    <property type="protein sequence ID" value="AEE95798.1"/>
    <property type="molecule type" value="Genomic_DNA"/>
</dbReference>
<dbReference type="Proteomes" id="UP000008457">
    <property type="component" value="Chromosome"/>
</dbReference>
<accession>F3ZZY0</accession>